<organism evidence="3 4">
    <name type="scientific">Streptomyces bullii</name>
    <dbReference type="NCBI Taxonomy" id="349910"/>
    <lineage>
        <taxon>Bacteria</taxon>
        <taxon>Bacillati</taxon>
        <taxon>Actinomycetota</taxon>
        <taxon>Actinomycetes</taxon>
        <taxon>Kitasatosporales</taxon>
        <taxon>Streptomycetaceae</taxon>
        <taxon>Streptomyces</taxon>
    </lineage>
</organism>
<evidence type="ECO:0000313" key="3">
    <source>
        <dbReference type="EMBL" id="MFC5632517.1"/>
    </source>
</evidence>
<feature type="transmembrane region" description="Helical" evidence="2">
    <location>
        <begin position="56"/>
        <end position="76"/>
    </location>
</feature>
<sequence length="316" mass="33282">MSEEQRRDDPGRQEEATDFEERLRELLAEDAYTIRPSPAPYPAIRRQGVVERQRRMAVTGAVLVTLAALPVGAYALTGRSAGTDTAAPTPSVSAPQRTAAKPSPSASPSGPAAPATEGQLLDGITYERAVSGLESCFAFDRAHTPPGSPGTNLGDSAGYRILLAMRSTGDSNAPGDGYFVVAVKERPTPVRVICNVKDGEGSGLNVDSGDPGLPDAGPVQPDANGGKLYMQSVLDKGNWKLPFRWGSIGRVDPSVDRVTVSYGGRTSEAALDHGWFVASGTLTEQVTLAPHIKGYGADGKLVYDSDDDKSYQPALP</sequence>
<gene>
    <name evidence="3" type="ORF">ACFPZJ_01645</name>
</gene>
<feature type="region of interest" description="Disordered" evidence="1">
    <location>
        <begin position="80"/>
        <end position="117"/>
    </location>
</feature>
<accession>A0ABW0UFZ0</accession>
<feature type="compositionally biased region" description="Polar residues" evidence="1">
    <location>
        <begin position="80"/>
        <end position="96"/>
    </location>
</feature>
<dbReference type="RefSeq" id="WP_381016095.1">
    <property type="nucleotide sequence ID" value="NZ_JBHSNY010000001.1"/>
</dbReference>
<keyword evidence="2" id="KW-1133">Transmembrane helix</keyword>
<evidence type="ECO:0000313" key="4">
    <source>
        <dbReference type="Proteomes" id="UP001596154"/>
    </source>
</evidence>
<evidence type="ECO:0000256" key="2">
    <source>
        <dbReference type="SAM" id="Phobius"/>
    </source>
</evidence>
<feature type="compositionally biased region" description="Low complexity" evidence="1">
    <location>
        <begin position="99"/>
        <end position="115"/>
    </location>
</feature>
<name>A0ABW0UFZ0_9ACTN</name>
<keyword evidence="2" id="KW-0472">Membrane</keyword>
<keyword evidence="2" id="KW-0812">Transmembrane</keyword>
<reference evidence="4" key="1">
    <citation type="journal article" date="2019" name="Int. J. Syst. Evol. Microbiol.">
        <title>The Global Catalogue of Microorganisms (GCM) 10K type strain sequencing project: providing services to taxonomists for standard genome sequencing and annotation.</title>
        <authorList>
            <consortium name="The Broad Institute Genomics Platform"/>
            <consortium name="The Broad Institute Genome Sequencing Center for Infectious Disease"/>
            <person name="Wu L."/>
            <person name="Ma J."/>
        </authorList>
    </citation>
    <scope>NUCLEOTIDE SEQUENCE [LARGE SCALE GENOMIC DNA]</scope>
    <source>
        <strain evidence="4">CGMCC 4.7248</strain>
    </source>
</reference>
<evidence type="ECO:0000256" key="1">
    <source>
        <dbReference type="SAM" id="MobiDB-lite"/>
    </source>
</evidence>
<protein>
    <submittedName>
        <fullName evidence="3">Uncharacterized protein</fullName>
    </submittedName>
</protein>
<dbReference type="Proteomes" id="UP001596154">
    <property type="component" value="Unassembled WGS sequence"/>
</dbReference>
<comment type="caution">
    <text evidence="3">The sequence shown here is derived from an EMBL/GenBank/DDBJ whole genome shotgun (WGS) entry which is preliminary data.</text>
</comment>
<dbReference type="EMBL" id="JBHSNY010000001">
    <property type="protein sequence ID" value="MFC5632517.1"/>
    <property type="molecule type" value="Genomic_DNA"/>
</dbReference>
<proteinExistence type="predicted"/>
<keyword evidence="4" id="KW-1185">Reference proteome</keyword>